<feature type="transmembrane region" description="Helical" evidence="1">
    <location>
        <begin position="56"/>
        <end position="76"/>
    </location>
</feature>
<protein>
    <submittedName>
        <fullName evidence="2">Uncharacterized protein</fullName>
    </submittedName>
</protein>
<keyword evidence="3" id="KW-1185">Reference proteome</keyword>
<keyword evidence="1" id="KW-0472">Membrane</keyword>
<evidence type="ECO:0000313" key="3">
    <source>
        <dbReference type="Proteomes" id="UP000593571"/>
    </source>
</evidence>
<keyword evidence="1" id="KW-1133">Transmembrane helix</keyword>
<proteinExistence type="predicted"/>
<dbReference type="AlphaFoldDB" id="A0A7J8F0V7"/>
<reference evidence="2 3" key="1">
    <citation type="journal article" date="2020" name="Nature">
        <title>Six reference-quality genomes reveal evolution of bat adaptations.</title>
        <authorList>
            <person name="Jebb D."/>
            <person name="Huang Z."/>
            <person name="Pippel M."/>
            <person name="Hughes G.M."/>
            <person name="Lavrichenko K."/>
            <person name="Devanna P."/>
            <person name="Winkler S."/>
            <person name="Jermiin L.S."/>
            <person name="Skirmuntt E.C."/>
            <person name="Katzourakis A."/>
            <person name="Burkitt-Gray L."/>
            <person name="Ray D.A."/>
            <person name="Sullivan K.A.M."/>
            <person name="Roscito J.G."/>
            <person name="Kirilenko B.M."/>
            <person name="Davalos L.M."/>
            <person name="Corthals A.P."/>
            <person name="Power M.L."/>
            <person name="Jones G."/>
            <person name="Ransome R.D."/>
            <person name="Dechmann D.K.N."/>
            <person name="Locatelli A.G."/>
            <person name="Puechmaille S.J."/>
            <person name="Fedrigo O."/>
            <person name="Jarvis E.D."/>
            <person name="Hiller M."/>
            <person name="Vernes S.C."/>
            <person name="Myers E.W."/>
            <person name="Teeling E.C."/>
        </authorList>
    </citation>
    <scope>NUCLEOTIDE SEQUENCE [LARGE SCALE GENOMIC DNA]</scope>
    <source>
        <strain evidence="2">MRouAeg1</strain>
        <tissue evidence="2">Muscle</tissue>
    </source>
</reference>
<dbReference type="EMBL" id="JACASE010000008">
    <property type="protein sequence ID" value="KAF6441181.1"/>
    <property type="molecule type" value="Genomic_DNA"/>
</dbReference>
<gene>
    <name evidence="2" type="ORF">HJG63_012331</name>
</gene>
<name>A0A7J8F0V7_ROUAE</name>
<evidence type="ECO:0000313" key="2">
    <source>
        <dbReference type="EMBL" id="KAF6441181.1"/>
    </source>
</evidence>
<accession>A0A7J8F0V7</accession>
<keyword evidence="1" id="KW-0812">Transmembrane</keyword>
<dbReference type="Proteomes" id="UP000593571">
    <property type="component" value="Unassembled WGS sequence"/>
</dbReference>
<organism evidence="2 3">
    <name type="scientific">Rousettus aegyptiacus</name>
    <name type="common">Egyptian fruit bat</name>
    <name type="synonym">Pteropus aegyptiacus</name>
    <dbReference type="NCBI Taxonomy" id="9407"/>
    <lineage>
        <taxon>Eukaryota</taxon>
        <taxon>Metazoa</taxon>
        <taxon>Chordata</taxon>
        <taxon>Craniata</taxon>
        <taxon>Vertebrata</taxon>
        <taxon>Euteleostomi</taxon>
        <taxon>Mammalia</taxon>
        <taxon>Eutheria</taxon>
        <taxon>Laurasiatheria</taxon>
        <taxon>Chiroptera</taxon>
        <taxon>Yinpterochiroptera</taxon>
        <taxon>Pteropodoidea</taxon>
        <taxon>Pteropodidae</taxon>
        <taxon>Rousettinae</taxon>
        <taxon>Rousettus</taxon>
    </lineage>
</organism>
<sequence length="131" mass="14875">MISLLLALPSPTLSVFCNNSTVPIIRANDGKKDRTEQSPLFSCEVRKPVSPPILPLHPIILLVLLASSSIYLLIVYCPRFKSLSCRTLNYRLIPLLIWEDAHLNLLKFLFPPSNFTIYLSCILFIQGHFFC</sequence>
<comment type="caution">
    <text evidence="2">The sequence shown here is derived from an EMBL/GenBank/DDBJ whole genome shotgun (WGS) entry which is preliminary data.</text>
</comment>
<evidence type="ECO:0000256" key="1">
    <source>
        <dbReference type="SAM" id="Phobius"/>
    </source>
</evidence>